<evidence type="ECO:0000313" key="2">
    <source>
        <dbReference type="EMBL" id="SFQ54185.1"/>
    </source>
</evidence>
<name>A0A1I5ZCN2_9RHOB</name>
<dbReference type="Proteomes" id="UP000243106">
    <property type="component" value="Unassembled WGS sequence"/>
</dbReference>
<dbReference type="STRING" id="93684.SAMN05421853_1096"/>
<accession>A0A1I5ZCN2</accession>
<proteinExistence type="predicted"/>
<keyword evidence="1" id="KW-0472">Membrane</keyword>
<protein>
    <submittedName>
        <fullName evidence="2">Uncharacterized protein</fullName>
    </submittedName>
</protein>
<organism evidence="2 3">
    <name type="scientific">Roseivivax halotolerans</name>
    <dbReference type="NCBI Taxonomy" id="93684"/>
    <lineage>
        <taxon>Bacteria</taxon>
        <taxon>Pseudomonadati</taxon>
        <taxon>Pseudomonadota</taxon>
        <taxon>Alphaproteobacteria</taxon>
        <taxon>Rhodobacterales</taxon>
        <taxon>Roseobacteraceae</taxon>
        <taxon>Roseivivax</taxon>
    </lineage>
</organism>
<dbReference type="EMBL" id="FOXV01000009">
    <property type="protein sequence ID" value="SFQ54185.1"/>
    <property type="molecule type" value="Genomic_DNA"/>
</dbReference>
<dbReference type="AlphaFoldDB" id="A0A1I5ZCN2"/>
<feature type="transmembrane region" description="Helical" evidence="1">
    <location>
        <begin position="6"/>
        <end position="26"/>
    </location>
</feature>
<gene>
    <name evidence="2" type="ORF">SAMN05421853_1096</name>
</gene>
<evidence type="ECO:0000313" key="3">
    <source>
        <dbReference type="Proteomes" id="UP000243106"/>
    </source>
</evidence>
<sequence>MFFELIAVFVAGFAGAGVMLALTKVLPSLPRWLVPIGAGVAMLATAISSEYSWYDRTVDGLPDGLVVADSISEATFWRPWTYALPMRARFVAVDIDKVQRNQDRPSIYLADLYFFGRWQPVQSVEIMVDCENGRRADPALGDGSEPVWRDAGPNDPVVSTICQRV</sequence>
<keyword evidence="3" id="KW-1185">Reference proteome</keyword>
<feature type="transmembrane region" description="Helical" evidence="1">
    <location>
        <begin position="33"/>
        <end position="54"/>
    </location>
</feature>
<keyword evidence="1" id="KW-1133">Transmembrane helix</keyword>
<keyword evidence="1" id="KW-0812">Transmembrane</keyword>
<dbReference type="RefSeq" id="WP_093012960.1">
    <property type="nucleotide sequence ID" value="NZ_FOXV01000009.1"/>
</dbReference>
<reference evidence="3" key="1">
    <citation type="submission" date="2016-10" db="EMBL/GenBank/DDBJ databases">
        <authorList>
            <person name="Varghese N."/>
            <person name="Submissions S."/>
        </authorList>
    </citation>
    <scope>NUCLEOTIDE SEQUENCE [LARGE SCALE GENOMIC DNA]</scope>
    <source>
        <strain evidence="3">JCM 10271</strain>
    </source>
</reference>
<evidence type="ECO:0000256" key="1">
    <source>
        <dbReference type="SAM" id="Phobius"/>
    </source>
</evidence>